<sequence>MHPLPTIILALATVAAAQKVGNLVQEQHPKLSWQNCSKFSNGTTACAAVDAEVVLDAEWRWIRNANSISNCYTGNQWDLAQCNTTASCTLTCALEGADAQSYRDGYGITTGGNSLSQKFVTQYAFSSNVNSRIFLLEPGGTDRYQTFVLMGSELAFDVELSSVECAINSALYFVAMEPDGGMARYPTNEAGAKYGTGYCDASCPRSNRFVGGKANVEGWVPSETDQVRGTGNNGACCAEFDVWNSNAHSYSMISKPCVDTGYEVCQTTDCDAANTGGSGQVLCDKFGCDYNTYRLDEMEFYGKFKTVDTTQDPLVTADTNDTNSVVTQFSEENVRQFFVQDGKRIETPAASYPGFPITSGLSPDYCKALPTNFQDPEYFAQVGGYSRHNEALRRPMVLTMSISNDHWANNLWLDSTFPPDRAGLLGAERGPCPSWGNGPEPQEVERYYPNAKVAWSNIRFGPIGTTV</sequence>
<keyword evidence="4 9" id="KW-0378">Hydrolase</keyword>
<dbReference type="EC" id="3.2.1.-" evidence="9"/>
<dbReference type="Proteomes" id="UP001056436">
    <property type="component" value="Unassembled WGS sequence"/>
</dbReference>
<dbReference type="PANTHER" id="PTHR33753">
    <property type="entry name" value="1,4-BETA-D-GLUCAN CELLOBIOHYDROLASE B"/>
    <property type="match status" value="1"/>
</dbReference>
<comment type="catalytic activity">
    <reaction evidence="1">
        <text>Hydrolysis of (1-&gt;4)-beta-D-glucosidic linkages in cellulose and cellotetraose, releasing cellobiose from the non-reducing ends of the chains.</text>
        <dbReference type="EC" id="3.2.1.91"/>
    </reaction>
</comment>
<evidence type="ECO:0000313" key="11">
    <source>
        <dbReference type="EMBL" id="KAI3557725.1"/>
    </source>
</evidence>
<evidence type="ECO:0000256" key="8">
    <source>
        <dbReference type="ARBA" id="ARBA00023326"/>
    </source>
</evidence>
<protein>
    <recommendedName>
        <fullName evidence="9">Glucanase</fullName>
        <ecNumber evidence="9">3.2.1.-</ecNumber>
    </recommendedName>
</protein>
<feature type="signal peptide" evidence="10">
    <location>
        <begin position="1"/>
        <end position="17"/>
    </location>
</feature>
<evidence type="ECO:0000256" key="4">
    <source>
        <dbReference type="ARBA" id="ARBA00022801"/>
    </source>
</evidence>
<dbReference type="EMBL" id="SDAQ01000006">
    <property type="protein sequence ID" value="KAI3557725.1"/>
    <property type="molecule type" value="Genomic_DNA"/>
</dbReference>
<gene>
    <name evidence="11" type="ORF">CABS02_01907</name>
</gene>
<comment type="caution">
    <text evidence="11">The sequence shown here is derived from an EMBL/GenBank/DDBJ whole genome shotgun (WGS) entry which is preliminary data.</text>
</comment>
<dbReference type="OrthoDB" id="4563100at2759"/>
<accession>A0A9P9XP47</accession>
<dbReference type="GO" id="GO:0016162">
    <property type="term" value="F:cellulose 1,4-beta-cellobiosidase activity"/>
    <property type="evidence" value="ECO:0007669"/>
    <property type="project" value="UniProtKB-EC"/>
</dbReference>
<dbReference type="AlphaFoldDB" id="A0A9P9XP47"/>
<dbReference type="PANTHER" id="PTHR33753:SF2">
    <property type="entry name" value="GLYCOSIDE HYDROLASE FAMILY 7 PROTEIN"/>
    <property type="match status" value="1"/>
</dbReference>
<dbReference type="InterPro" id="IPR037019">
    <property type="entry name" value="Glyco_hydro_7_sf"/>
</dbReference>
<evidence type="ECO:0000256" key="5">
    <source>
        <dbReference type="ARBA" id="ARBA00023001"/>
    </source>
</evidence>
<evidence type="ECO:0000256" key="10">
    <source>
        <dbReference type="SAM" id="SignalP"/>
    </source>
</evidence>
<dbReference type="Gene3D" id="2.70.100.10">
    <property type="entry name" value="Glycoside hydrolase, family 7, domain"/>
    <property type="match status" value="1"/>
</dbReference>
<evidence type="ECO:0000313" key="12">
    <source>
        <dbReference type="Proteomes" id="UP001056436"/>
    </source>
</evidence>
<evidence type="ECO:0000256" key="7">
    <source>
        <dbReference type="ARBA" id="ARBA00023295"/>
    </source>
</evidence>
<keyword evidence="8 9" id="KW-0624">Polysaccharide degradation</keyword>
<keyword evidence="6" id="KW-0119">Carbohydrate metabolism</keyword>
<keyword evidence="5 9" id="KW-0136">Cellulose degradation</keyword>
<evidence type="ECO:0000256" key="1">
    <source>
        <dbReference type="ARBA" id="ARBA00001641"/>
    </source>
</evidence>
<dbReference type="SUPFAM" id="SSF49899">
    <property type="entry name" value="Concanavalin A-like lectins/glucanases"/>
    <property type="match status" value="1"/>
</dbReference>
<organism evidence="11 12">
    <name type="scientific">Colletotrichum abscissum</name>
    <dbReference type="NCBI Taxonomy" id="1671311"/>
    <lineage>
        <taxon>Eukaryota</taxon>
        <taxon>Fungi</taxon>
        <taxon>Dikarya</taxon>
        <taxon>Ascomycota</taxon>
        <taxon>Pezizomycotina</taxon>
        <taxon>Sordariomycetes</taxon>
        <taxon>Hypocreomycetidae</taxon>
        <taxon>Glomerellales</taxon>
        <taxon>Glomerellaceae</taxon>
        <taxon>Colletotrichum</taxon>
        <taxon>Colletotrichum acutatum species complex</taxon>
    </lineage>
</organism>
<keyword evidence="3 10" id="KW-0732">Signal</keyword>
<evidence type="ECO:0000256" key="3">
    <source>
        <dbReference type="ARBA" id="ARBA00022729"/>
    </source>
</evidence>
<keyword evidence="12" id="KW-1185">Reference proteome</keyword>
<dbReference type="GO" id="GO:0030245">
    <property type="term" value="P:cellulose catabolic process"/>
    <property type="evidence" value="ECO:0007669"/>
    <property type="project" value="UniProtKB-KW"/>
</dbReference>
<proteinExistence type="inferred from homology"/>
<dbReference type="InterPro" id="IPR013320">
    <property type="entry name" value="ConA-like_dom_sf"/>
</dbReference>
<evidence type="ECO:0000256" key="2">
    <source>
        <dbReference type="ARBA" id="ARBA00006044"/>
    </source>
</evidence>
<dbReference type="Pfam" id="PF00840">
    <property type="entry name" value="Glyco_hydro_7"/>
    <property type="match status" value="1"/>
</dbReference>
<reference evidence="11" key="1">
    <citation type="submission" date="2019-01" db="EMBL/GenBank/DDBJ databases">
        <title>Colletotrichum abscissum LGMF1257.</title>
        <authorList>
            <person name="Baroncelli R."/>
        </authorList>
    </citation>
    <scope>NUCLEOTIDE SEQUENCE</scope>
    <source>
        <strain evidence="11">Ca142</strain>
    </source>
</reference>
<name>A0A9P9XP47_9PEZI</name>
<comment type="similarity">
    <text evidence="2 9">Belongs to the glycosyl hydrolase 7 (cellulase C) family.</text>
</comment>
<dbReference type="InterPro" id="IPR001722">
    <property type="entry name" value="Glyco_hydro_7"/>
</dbReference>
<evidence type="ECO:0000256" key="6">
    <source>
        <dbReference type="ARBA" id="ARBA00023277"/>
    </source>
</evidence>
<evidence type="ECO:0000256" key="9">
    <source>
        <dbReference type="RuleBase" id="RU361164"/>
    </source>
</evidence>
<feature type="chain" id="PRO_5040320062" description="Glucanase" evidence="10">
    <location>
        <begin position="18"/>
        <end position="467"/>
    </location>
</feature>
<keyword evidence="7 9" id="KW-0326">Glycosidase</keyword>
<dbReference type="PRINTS" id="PR00734">
    <property type="entry name" value="GLHYDRLASE7"/>
</dbReference>